<keyword evidence="2" id="KW-0472">Membrane</keyword>
<dbReference type="EMBL" id="JAVREX010000006">
    <property type="protein sequence ID" value="MDT0429304.1"/>
    <property type="molecule type" value="Genomic_DNA"/>
</dbReference>
<evidence type="ECO:0000313" key="4">
    <source>
        <dbReference type="Proteomes" id="UP001183777"/>
    </source>
</evidence>
<feature type="transmembrane region" description="Helical" evidence="2">
    <location>
        <begin position="114"/>
        <end position="138"/>
    </location>
</feature>
<feature type="compositionally biased region" description="Basic and acidic residues" evidence="1">
    <location>
        <begin position="175"/>
        <end position="192"/>
    </location>
</feature>
<dbReference type="InterPro" id="IPR046291">
    <property type="entry name" value="DUF6328"/>
</dbReference>
<feature type="transmembrane region" description="Helical" evidence="2">
    <location>
        <begin position="73"/>
        <end position="94"/>
    </location>
</feature>
<proteinExistence type="predicted"/>
<protein>
    <submittedName>
        <fullName evidence="3">DUF6328 family protein</fullName>
    </submittedName>
</protein>
<feature type="transmembrane region" description="Helical" evidence="2">
    <location>
        <begin position="144"/>
        <end position="167"/>
    </location>
</feature>
<evidence type="ECO:0000256" key="2">
    <source>
        <dbReference type="SAM" id="Phobius"/>
    </source>
</evidence>
<gene>
    <name evidence="3" type="ORF">RM649_16870</name>
</gene>
<dbReference type="RefSeq" id="WP_200693717.1">
    <property type="nucleotide sequence ID" value="NZ_JAVREX010000006.1"/>
</dbReference>
<dbReference type="SUPFAM" id="SSF103473">
    <property type="entry name" value="MFS general substrate transporter"/>
    <property type="match status" value="1"/>
</dbReference>
<name>A0ABU2RMZ9_9ACTN</name>
<keyword evidence="2" id="KW-0812">Transmembrane</keyword>
<keyword evidence="2" id="KW-1133">Transmembrane helix</keyword>
<sequence>MGRIPAGGRDRDTPTTRATGREETEDERADRRWGDLLQELRVAQTGVQILFGFLLAVVFQSRFADLPTVDRNIYVVTVMLGSATAAALIGPVSYHRLLTGRRMKPQTVTWASRLTVLGLVLLFCTMCSTLLLILRVALHNTLALWLVGAMALWFLLCWFVFPVWALIRGNAPADTDGRTSGEDGERPGPDED</sequence>
<feature type="compositionally biased region" description="Basic and acidic residues" evidence="1">
    <location>
        <begin position="8"/>
        <end position="28"/>
    </location>
</feature>
<comment type="caution">
    <text evidence="3">The sequence shown here is derived from an EMBL/GenBank/DDBJ whole genome shotgun (WGS) entry which is preliminary data.</text>
</comment>
<evidence type="ECO:0000256" key="1">
    <source>
        <dbReference type="SAM" id="MobiDB-lite"/>
    </source>
</evidence>
<dbReference type="Proteomes" id="UP001183777">
    <property type="component" value="Unassembled WGS sequence"/>
</dbReference>
<evidence type="ECO:0000313" key="3">
    <source>
        <dbReference type="EMBL" id="MDT0429304.1"/>
    </source>
</evidence>
<dbReference type="Pfam" id="PF19853">
    <property type="entry name" value="DUF6328"/>
    <property type="match status" value="1"/>
</dbReference>
<keyword evidence="4" id="KW-1185">Reference proteome</keyword>
<organism evidence="3 4">
    <name type="scientific">Streptomyces salyersiae</name>
    <dbReference type="NCBI Taxonomy" id="3075530"/>
    <lineage>
        <taxon>Bacteria</taxon>
        <taxon>Bacillati</taxon>
        <taxon>Actinomycetota</taxon>
        <taxon>Actinomycetes</taxon>
        <taxon>Kitasatosporales</taxon>
        <taxon>Streptomycetaceae</taxon>
        <taxon>Streptomyces</taxon>
    </lineage>
</organism>
<feature type="region of interest" description="Disordered" evidence="1">
    <location>
        <begin position="1"/>
        <end position="28"/>
    </location>
</feature>
<dbReference type="InterPro" id="IPR036259">
    <property type="entry name" value="MFS_trans_sf"/>
</dbReference>
<feature type="transmembrane region" description="Helical" evidence="2">
    <location>
        <begin position="40"/>
        <end position="61"/>
    </location>
</feature>
<accession>A0ABU2RMZ9</accession>
<feature type="region of interest" description="Disordered" evidence="1">
    <location>
        <begin position="173"/>
        <end position="192"/>
    </location>
</feature>
<reference evidence="4" key="1">
    <citation type="submission" date="2023-07" db="EMBL/GenBank/DDBJ databases">
        <title>30 novel species of actinomycetes from the DSMZ collection.</title>
        <authorList>
            <person name="Nouioui I."/>
        </authorList>
    </citation>
    <scope>NUCLEOTIDE SEQUENCE [LARGE SCALE GENOMIC DNA]</scope>
    <source>
        <strain evidence="4">DSM 41770</strain>
    </source>
</reference>